<organism evidence="3 4">
    <name type="scientific">Negadavirga shengliensis</name>
    <dbReference type="NCBI Taxonomy" id="1389218"/>
    <lineage>
        <taxon>Bacteria</taxon>
        <taxon>Pseudomonadati</taxon>
        <taxon>Bacteroidota</taxon>
        <taxon>Cytophagia</taxon>
        <taxon>Cytophagales</taxon>
        <taxon>Cyclobacteriaceae</taxon>
        <taxon>Negadavirga</taxon>
    </lineage>
</organism>
<protein>
    <submittedName>
        <fullName evidence="3">DUF4890 domain-containing protein</fullName>
    </submittedName>
</protein>
<comment type="caution">
    <text evidence="3">The sequence shown here is derived from an EMBL/GenBank/DDBJ whole genome shotgun (WGS) entry which is preliminary data.</text>
</comment>
<feature type="region of interest" description="Disordered" evidence="1">
    <location>
        <begin position="91"/>
        <end position="138"/>
    </location>
</feature>
<proteinExistence type="predicted"/>
<dbReference type="RefSeq" id="WP_377060539.1">
    <property type="nucleotide sequence ID" value="NZ_JBHSJJ010000001.1"/>
</dbReference>
<accession>A0ABV9SV16</accession>
<feature type="chain" id="PRO_5046517353" evidence="2">
    <location>
        <begin position="21"/>
        <end position="138"/>
    </location>
</feature>
<feature type="signal peptide" evidence="2">
    <location>
        <begin position="1"/>
        <end position="20"/>
    </location>
</feature>
<evidence type="ECO:0000256" key="2">
    <source>
        <dbReference type="SAM" id="SignalP"/>
    </source>
</evidence>
<sequence>MKKLIMICALGLATVMNVQAQRERNLDRSPEKQAERITERMTEKLGLDESQQKEIYAFHLERAEKRKAEMEQRRQAMTEARTAYQEKIASVLTPEQMEQWEASQKEARERMERHRNERREGRPDMEGRKRGNRPTLNQ</sequence>
<keyword evidence="2" id="KW-0732">Signal</keyword>
<dbReference type="Proteomes" id="UP001595818">
    <property type="component" value="Unassembled WGS sequence"/>
</dbReference>
<feature type="compositionally biased region" description="Basic and acidic residues" evidence="1">
    <location>
        <begin position="103"/>
        <end position="129"/>
    </location>
</feature>
<dbReference type="EMBL" id="JBHSJJ010000001">
    <property type="protein sequence ID" value="MFC4870202.1"/>
    <property type="molecule type" value="Genomic_DNA"/>
</dbReference>
<reference evidence="4" key="1">
    <citation type="journal article" date="2019" name="Int. J. Syst. Evol. Microbiol.">
        <title>The Global Catalogue of Microorganisms (GCM) 10K type strain sequencing project: providing services to taxonomists for standard genome sequencing and annotation.</title>
        <authorList>
            <consortium name="The Broad Institute Genomics Platform"/>
            <consortium name="The Broad Institute Genome Sequencing Center for Infectious Disease"/>
            <person name="Wu L."/>
            <person name="Ma J."/>
        </authorList>
    </citation>
    <scope>NUCLEOTIDE SEQUENCE [LARGE SCALE GENOMIC DNA]</scope>
    <source>
        <strain evidence="4">CGMCC 4.7466</strain>
    </source>
</reference>
<gene>
    <name evidence="3" type="ORF">ACFPFU_00785</name>
</gene>
<evidence type="ECO:0000313" key="3">
    <source>
        <dbReference type="EMBL" id="MFC4870202.1"/>
    </source>
</evidence>
<keyword evidence="4" id="KW-1185">Reference proteome</keyword>
<name>A0ABV9SV16_9BACT</name>
<evidence type="ECO:0000256" key="1">
    <source>
        <dbReference type="SAM" id="MobiDB-lite"/>
    </source>
</evidence>
<evidence type="ECO:0000313" key="4">
    <source>
        <dbReference type="Proteomes" id="UP001595818"/>
    </source>
</evidence>